<feature type="region of interest" description="Disordered" evidence="1">
    <location>
        <begin position="1"/>
        <end position="32"/>
    </location>
</feature>
<dbReference type="Proteomes" id="UP001151760">
    <property type="component" value="Unassembled WGS sequence"/>
</dbReference>
<feature type="compositionally biased region" description="Low complexity" evidence="1">
    <location>
        <begin position="372"/>
        <end position="385"/>
    </location>
</feature>
<organism evidence="5 6">
    <name type="scientific">Tanacetum coccineum</name>
    <dbReference type="NCBI Taxonomy" id="301880"/>
    <lineage>
        <taxon>Eukaryota</taxon>
        <taxon>Viridiplantae</taxon>
        <taxon>Streptophyta</taxon>
        <taxon>Embryophyta</taxon>
        <taxon>Tracheophyta</taxon>
        <taxon>Spermatophyta</taxon>
        <taxon>Magnoliopsida</taxon>
        <taxon>eudicotyledons</taxon>
        <taxon>Gunneridae</taxon>
        <taxon>Pentapetalae</taxon>
        <taxon>asterids</taxon>
        <taxon>campanulids</taxon>
        <taxon>Asterales</taxon>
        <taxon>Asteraceae</taxon>
        <taxon>Asteroideae</taxon>
        <taxon>Anthemideae</taxon>
        <taxon>Anthemidinae</taxon>
        <taxon>Tanacetum</taxon>
    </lineage>
</organism>
<evidence type="ECO:0000313" key="5">
    <source>
        <dbReference type="EMBL" id="GJT01877.1"/>
    </source>
</evidence>
<evidence type="ECO:0000259" key="4">
    <source>
        <dbReference type="Pfam" id="PF25597"/>
    </source>
</evidence>
<dbReference type="InterPro" id="IPR025724">
    <property type="entry name" value="GAG-pre-integrase_dom"/>
</dbReference>
<protein>
    <submittedName>
        <fullName evidence="5">Ribonuclease H-like domain-containing protein</fullName>
    </submittedName>
</protein>
<feature type="compositionally biased region" description="Basic and acidic residues" evidence="1">
    <location>
        <begin position="11"/>
        <end position="20"/>
    </location>
</feature>
<dbReference type="InterPro" id="IPR054722">
    <property type="entry name" value="PolX-like_BBD"/>
</dbReference>
<dbReference type="Pfam" id="PF13976">
    <property type="entry name" value="gag_pre-integrs"/>
    <property type="match status" value="1"/>
</dbReference>
<dbReference type="EMBL" id="BQNB010012304">
    <property type="protein sequence ID" value="GJT01877.1"/>
    <property type="molecule type" value="Genomic_DNA"/>
</dbReference>
<evidence type="ECO:0000313" key="6">
    <source>
        <dbReference type="Proteomes" id="UP001151760"/>
    </source>
</evidence>
<comment type="caution">
    <text evidence="5">The sequence shown here is derived from an EMBL/GenBank/DDBJ whole genome shotgun (WGS) entry which is preliminary data.</text>
</comment>
<name>A0ABQ5AJD4_9ASTR</name>
<evidence type="ECO:0000259" key="3">
    <source>
        <dbReference type="Pfam" id="PF22936"/>
    </source>
</evidence>
<proteinExistence type="predicted"/>
<gene>
    <name evidence="5" type="ORF">Tco_0823046</name>
</gene>
<sequence length="450" mass="50075">MTHPSLKRNKVPKEALKRSDLGNPQMDLQDQGVIDSGCSRHMTGNMSYLTDFEEIDGGYVAFGGNPKGGKITGRGTIKTGNLDFENVYFVRELQFNLFSVSQMCDKKNSVLFNDTECIVLSPNFKLTDESHVLLKVPRKNNMYSVDLKNIVPKGGLTCLFAKATSDESKLWHRRLGHINFKTMNKLVKGNLVRGLPLKLFENDQTCVACQKGKQHKASYHLGKFDGKADKGFFIGYSINSKAIRVFNSRTRIVEENLHVQFSENTPNIVRSGPNWLFNIDALTKSMNYKPVIARNQCNGNAGTKACDDAGKARMETVPGKDYILLPLWTADPPFSQSSKSSPEKKVTKEARKEGGDSSKDSESNDQEKEDNVNSTNTVNAASTNEVNAVGAKTSIELPDDLNMHELEDIIYSDDDADVGAEADMNNLDAFMPVSPIRFLWVSYEDTLNRS</sequence>
<accession>A0ABQ5AJD4</accession>
<feature type="region of interest" description="Disordered" evidence="1">
    <location>
        <begin position="333"/>
        <end position="385"/>
    </location>
</feature>
<feature type="compositionally biased region" description="Basic residues" evidence="1">
    <location>
        <begin position="1"/>
        <end position="10"/>
    </location>
</feature>
<dbReference type="Pfam" id="PF22936">
    <property type="entry name" value="Pol_BBD"/>
    <property type="match status" value="1"/>
</dbReference>
<feature type="compositionally biased region" description="Basic and acidic residues" evidence="1">
    <location>
        <begin position="341"/>
        <end position="371"/>
    </location>
</feature>
<reference evidence="5" key="2">
    <citation type="submission" date="2022-01" db="EMBL/GenBank/DDBJ databases">
        <authorList>
            <person name="Yamashiro T."/>
            <person name="Shiraishi A."/>
            <person name="Satake H."/>
            <person name="Nakayama K."/>
        </authorList>
    </citation>
    <scope>NUCLEOTIDE SEQUENCE</scope>
</reference>
<keyword evidence="6" id="KW-1185">Reference proteome</keyword>
<feature type="domain" description="Retrovirus-related Pol polyprotein from transposon TNT 1-94-like beta-barrel" evidence="3">
    <location>
        <begin position="33"/>
        <end position="106"/>
    </location>
</feature>
<dbReference type="InterPro" id="IPR057670">
    <property type="entry name" value="SH3_retrovirus"/>
</dbReference>
<dbReference type="Pfam" id="PF25597">
    <property type="entry name" value="SH3_retrovirus"/>
    <property type="match status" value="1"/>
</dbReference>
<evidence type="ECO:0000256" key="1">
    <source>
        <dbReference type="SAM" id="MobiDB-lite"/>
    </source>
</evidence>
<feature type="domain" description="Retroviral polymerase SH3-like" evidence="4">
    <location>
        <begin position="218"/>
        <end position="265"/>
    </location>
</feature>
<feature type="domain" description="GAG-pre-integrase" evidence="2">
    <location>
        <begin position="141"/>
        <end position="214"/>
    </location>
</feature>
<reference evidence="5" key="1">
    <citation type="journal article" date="2022" name="Int. J. Mol. Sci.">
        <title>Draft Genome of Tanacetum Coccineum: Genomic Comparison of Closely Related Tanacetum-Family Plants.</title>
        <authorList>
            <person name="Yamashiro T."/>
            <person name="Shiraishi A."/>
            <person name="Nakayama K."/>
            <person name="Satake H."/>
        </authorList>
    </citation>
    <scope>NUCLEOTIDE SEQUENCE</scope>
</reference>
<evidence type="ECO:0000259" key="2">
    <source>
        <dbReference type="Pfam" id="PF13976"/>
    </source>
</evidence>